<evidence type="ECO:0000256" key="2">
    <source>
        <dbReference type="ARBA" id="ARBA00022737"/>
    </source>
</evidence>
<keyword evidence="1 4" id="KW-0808">Transferase</keyword>
<dbReference type="AlphaFoldDB" id="A0A853CW36"/>
<reference evidence="4 5" key="1">
    <citation type="submission" date="2020-07" db="EMBL/GenBank/DDBJ databases">
        <title>Sequencing the genomes of 1000 actinobacteria strains.</title>
        <authorList>
            <person name="Klenk H.-P."/>
        </authorList>
    </citation>
    <scope>NUCLEOTIDE SEQUENCE [LARGE SCALE GENOMIC DNA]</scope>
    <source>
        <strain evidence="4 5">DSM 15165</strain>
    </source>
</reference>
<evidence type="ECO:0000259" key="3">
    <source>
        <dbReference type="PROSITE" id="PS50206"/>
    </source>
</evidence>
<dbReference type="EC" id="2.8.1.2" evidence="4"/>
<dbReference type="GO" id="GO:0016784">
    <property type="term" value="F:3-mercaptopyruvate sulfurtransferase activity"/>
    <property type="evidence" value="ECO:0007669"/>
    <property type="project" value="UniProtKB-EC"/>
</dbReference>
<dbReference type="PANTHER" id="PTHR11364">
    <property type="entry name" value="THIOSULFATE SULFERTANSFERASE"/>
    <property type="match status" value="1"/>
</dbReference>
<dbReference type="InterPro" id="IPR045078">
    <property type="entry name" value="TST/MPST-like"/>
</dbReference>
<organism evidence="4 5">
    <name type="scientific">Leifsonia shinshuensis</name>
    <dbReference type="NCBI Taxonomy" id="150026"/>
    <lineage>
        <taxon>Bacteria</taxon>
        <taxon>Bacillati</taxon>
        <taxon>Actinomycetota</taxon>
        <taxon>Actinomycetes</taxon>
        <taxon>Micrococcales</taxon>
        <taxon>Microbacteriaceae</taxon>
        <taxon>Leifsonia</taxon>
    </lineage>
</organism>
<feature type="domain" description="Rhodanese" evidence="3">
    <location>
        <begin position="43"/>
        <end position="166"/>
    </location>
</feature>
<dbReference type="InterPro" id="IPR036873">
    <property type="entry name" value="Rhodanese-like_dom_sf"/>
</dbReference>
<dbReference type="Pfam" id="PF00581">
    <property type="entry name" value="Rhodanese"/>
    <property type="match status" value="2"/>
</dbReference>
<accession>A0A853CW36</accession>
<keyword evidence="4" id="KW-0670">Pyruvate</keyword>
<dbReference type="CDD" id="cd01448">
    <property type="entry name" value="TST_Repeat_1"/>
    <property type="match status" value="1"/>
</dbReference>
<evidence type="ECO:0000313" key="5">
    <source>
        <dbReference type="Proteomes" id="UP000578352"/>
    </source>
</evidence>
<evidence type="ECO:0000313" key="4">
    <source>
        <dbReference type="EMBL" id="NYJ23404.1"/>
    </source>
</evidence>
<dbReference type="SMART" id="SM00450">
    <property type="entry name" value="RHOD"/>
    <property type="match status" value="2"/>
</dbReference>
<dbReference type="SUPFAM" id="SSF52821">
    <property type="entry name" value="Rhodanese/Cell cycle control phosphatase"/>
    <property type="match status" value="2"/>
</dbReference>
<comment type="caution">
    <text evidence="4">The sequence shown here is derived from an EMBL/GenBank/DDBJ whole genome shotgun (WGS) entry which is preliminary data.</text>
</comment>
<dbReference type="RefSeq" id="WP_179605329.1">
    <property type="nucleotide sequence ID" value="NZ_BAABEH010000001.1"/>
</dbReference>
<name>A0A853CW36_9MICO</name>
<dbReference type="EC" id="2.8.1.1" evidence="4"/>
<dbReference type="GO" id="GO:0004792">
    <property type="term" value="F:thiosulfate-cyanide sulfurtransferase activity"/>
    <property type="evidence" value="ECO:0007669"/>
    <property type="project" value="UniProtKB-EC"/>
</dbReference>
<proteinExistence type="predicted"/>
<dbReference type="Proteomes" id="UP000578352">
    <property type="component" value="Unassembled WGS sequence"/>
</dbReference>
<dbReference type="Gene3D" id="3.40.250.10">
    <property type="entry name" value="Rhodanese-like domain"/>
    <property type="match status" value="2"/>
</dbReference>
<protein>
    <submittedName>
        <fullName evidence="4">Thiosulfate/3-mercaptopyruvate sulfurtransferase</fullName>
        <ecNumber evidence="4">2.8.1.1</ecNumber>
        <ecNumber evidence="4">2.8.1.2</ecNumber>
    </submittedName>
</protein>
<evidence type="ECO:0000256" key="1">
    <source>
        <dbReference type="ARBA" id="ARBA00022679"/>
    </source>
</evidence>
<sequence length="303" mass="31058">MTLTTARTGEPTASDPDAVRGSALGAALAGPLVSTQWLCDHLGSDGLVVIDASVVPVTDGGRTSYASGRERYAEGHLPGAVFADLLDPFSDPAAPFPFTRPGAAAFAAASAVLGVDADTTVVVYDGAVGQWASRLWWLFRSFGHDRVAVLDGGLTKWREEGRPLESGTVVPAPAQPFAARELPGFWSDRDDVAALLAGDRPGTLVCGAPPKDFAARHIPGSVSAPAVRLVDRATNALLPPAELHGLFADVLASPDPIVAYCGGGIAAAADALALALLGRDDVTVYDGSLNEWASDPAAPLASA</sequence>
<keyword evidence="2" id="KW-0677">Repeat</keyword>
<dbReference type="EMBL" id="JACCFL010000001">
    <property type="protein sequence ID" value="NYJ23404.1"/>
    <property type="molecule type" value="Genomic_DNA"/>
</dbReference>
<dbReference type="PROSITE" id="PS50206">
    <property type="entry name" value="RHODANESE_3"/>
    <property type="match status" value="2"/>
</dbReference>
<dbReference type="InterPro" id="IPR001763">
    <property type="entry name" value="Rhodanese-like_dom"/>
</dbReference>
<dbReference type="PANTHER" id="PTHR11364:SF27">
    <property type="entry name" value="SULFURTRANSFERASE"/>
    <property type="match status" value="1"/>
</dbReference>
<gene>
    <name evidence="4" type="ORF">HNR13_001691</name>
</gene>
<feature type="domain" description="Rhodanese" evidence="3">
    <location>
        <begin position="207"/>
        <end position="301"/>
    </location>
</feature>